<keyword evidence="2" id="KW-1188">Viral release from host cell</keyword>
<evidence type="ECO:0000259" key="7">
    <source>
        <dbReference type="Pfam" id="PF04586"/>
    </source>
</evidence>
<feature type="coiled-coil region" evidence="5">
    <location>
        <begin position="202"/>
        <end position="257"/>
    </location>
</feature>
<evidence type="ECO:0008006" key="11">
    <source>
        <dbReference type="Google" id="ProtNLM"/>
    </source>
</evidence>
<dbReference type="GO" id="GO:0006508">
    <property type="term" value="P:proteolysis"/>
    <property type="evidence" value="ECO:0007669"/>
    <property type="project" value="UniProtKB-KW"/>
</dbReference>
<dbReference type="GO" id="GO:0008233">
    <property type="term" value="F:peptidase activity"/>
    <property type="evidence" value="ECO:0007669"/>
    <property type="project" value="UniProtKB-KW"/>
</dbReference>
<keyword evidence="5" id="KW-0175">Coiled coil</keyword>
<dbReference type="Pfam" id="PF04586">
    <property type="entry name" value="Peptidase_S78"/>
    <property type="match status" value="1"/>
</dbReference>
<evidence type="ECO:0000313" key="9">
    <source>
        <dbReference type="EMBL" id="KFL31474.1"/>
    </source>
</evidence>
<evidence type="ECO:0000256" key="5">
    <source>
        <dbReference type="SAM" id="Coils"/>
    </source>
</evidence>
<feature type="domain" description="Phage capsid-like C-terminal" evidence="8">
    <location>
        <begin position="357"/>
        <end position="536"/>
    </location>
</feature>
<feature type="domain" description="Prohead serine protease" evidence="7">
    <location>
        <begin position="28"/>
        <end position="144"/>
    </location>
</feature>
<proteinExistence type="predicted"/>
<keyword evidence="4" id="KW-0378">Hydrolase</keyword>
<evidence type="ECO:0000256" key="4">
    <source>
        <dbReference type="ARBA" id="ARBA00022801"/>
    </source>
</evidence>
<dbReference type="EMBL" id="JQGC01000006">
    <property type="protein sequence ID" value="KFL31474.1"/>
    <property type="molecule type" value="Genomic_DNA"/>
</dbReference>
<dbReference type="AlphaFoldDB" id="A0A087M3M1"/>
<dbReference type="OrthoDB" id="9804926at2"/>
<protein>
    <recommendedName>
        <fullName evidence="11">Peptidase U35</fullName>
    </recommendedName>
</protein>
<evidence type="ECO:0000256" key="2">
    <source>
        <dbReference type="ARBA" id="ARBA00022612"/>
    </source>
</evidence>
<organism evidence="9 10">
    <name type="scientific">Devosia riboflavina</name>
    <dbReference type="NCBI Taxonomy" id="46914"/>
    <lineage>
        <taxon>Bacteria</taxon>
        <taxon>Pseudomonadati</taxon>
        <taxon>Pseudomonadota</taxon>
        <taxon>Alphaproteobacteria</taxon>
        <taxon>Hyphomicrobiales</taxon>
        <taxon>Devosiaceae</taxon>
        <taxon>Devosia</taxon>
    </lineage>
</organism>
<dbReference type="InterPro" id="IPR024455">
    <property type="entry name" value="Phage_capsid"/>
</dbReference>
<name>A0A087M3M1_9HYPH</name>
<dbReference type="STRING" id="46914.JP75_07980"/>
<dbReference type="RefSeq" id="WP_035081265.1">
    <property type="nucleotide sequence ID" value="NZ_JQGC01000006.1"/>
</dbReference>
<evidence type="ECO:0000313" key="10">
    <source>
        <dbReference type="Proteomes" id="UP000028981"/>
    </source>
</evidence>
<comment type="caution">
    <text evidence="9">The sequence shown here is derived from an EMBL/GenBank/DDBJ whole genome shotgun (WGS) entry which is preliminary data.</text>
</comment>
<reference evidence="9 10" key="1">
    <citation type="submission" date="2014-08" db="EMBL/GenBank/DDBJ databases">
        <authorList>
            <person name="Hassan Y.I."/>
            <person name="Lepp D."/>
            <person name="Zhou T."/>
        </authorList>
    </citation>
    <scope>NUCLEOTIDE SEQUENCE [LARGE SCALE GENOMIC DNA]</scope>
    <source>
        <strain evidence="9 10">IFO13584</strain>
    </source>
</reference>
<feature type="compositionally biased region" description="Polar residues" evidence="6">
    <location>
        <begin position="184"/>
        <end position="202"/>
    </location>
</feature>
<dbReference type="Proteomes" id="UP000028981">
    <property type="component" value="Unassembled WGS sequence"/>
</dbReference>
<dbReference type="SUPFAM" id="SSF56563">
    <property type="entry name" value="Major capsid protein gp5"/>
    <property type="match status" value="1"/>
</dbReference>
<evidence type="ECO:0000256" key="1">
    <source>
        <dbReference type="ARBA" id="ARBA00004328"/>
    </source>
</evidence>
<evidence type="ECO:0000256" key="6">
    <source>
        <dbReference type="SAM" id="MobiDB-lite"/>
    </source>
</evidence>
<feature type="compositionally biased region" description="Basic and acidic residues" evidence="6">
    <location>
        <begin position="165"/>
        <end position="183"/>
    </location>
</feature>
<accession>A0A087M3M1</accession>
<sequence>MTKVIHKVLASKGEGLEFVLSDATVDRYGDIVEPDGWDLQNFKGNPIALFGHASSFPIGTWENVRVEGKKLVGRLKLAARGTSARIDELIGLVEQGVLRAVSVGFAPIEWEAIDPKDPWGGSRFIRQQLLECSLVSVPANPSALALAKSMGLSSETMSLAFGEQAETRRRDVSATGKHAETSSRNRSQTVVPPPSTERSTTMKTLAQRIDEKTDALAAKRKELDTLLGADDLDHDAIDAANDSIETLEKDLTVLKRSEGTAAKAVVKTNVNRQPLGFKAEKLNGLDLMVRRAVVHGVALHTGAQVEKVLEERYPGHDEATHAIVTRAAAPIATTTTSGFVSQLVESTWADFLEALRGPSVYPALRDRGYGVSFDAAGTAYLPQRTGSGANGSFFAEGSPIRVGRITVAAPTFTARKMGVIIPFTREAAKRSTPQLEGVLRRAIVEDTAVTLDSILLDATAGDTVRPAGLLYGVSATASGYGGGDHTAVKEDFKALLTPFINANAASGITVMMNPKQGLNISMMDGPENNPEWFSNLASRVTILESTNVPDGRLIAIRNTDFATALGDMPEFEISNQATIHMEDTSPAEIVATGPTAAAPVRSLWQTDSSALRMIMDVSWKMARDGMVSWIDGTSY</sequence>
<keyword evidence="3" id="KW-0645">Protease</keyword>
<evidence type="ECO:0000256" key="3">
    <source>
        <dbReference type="ARBA" id="ARBA00022670"/>
    </source>
</evidence>
<dbReference type="Pfam" id="PF05065">
    <property type="entry name" value="Phage_capsid"/>
    <property type="match status" value="1"/>
</dbReference>
<dbReference type="InterPro" id="IPR054612">
    <property type="entry name" value="Phage_capsid-like_C"/>
</dbReference>
<comment type="subcellular location">
    <subcellularLocation>
        <location evidence="1">Virion</location>
    </subcellularLocation>
</comment>
<keyword evidence="10" id="KW-1185">Reference proteome</keyword>
<feature type="region of interest" description="Disordered" evidence="6">
    <location>
        <begin position="162"/>
        <end position="202"/>
    </location>
</feature>
<gene>
    <name evidence="9" type="ORF">JP75_07980</name>
</gene>
<evidence type="ECO:0000259" key="8">
    <source>
        <dbReference type="Pfam" id="PF05065"/>
    </source>
</evidence>
<dbReference type="NCBIfam" id="TIGR01554">
    <property type="entry name" value="major_cap_HK97"/>
    <property type="match status" value="1"/>
</dbReference>
<dbReference type="InterPro" id="IPR054613">
    <property type="entry name" value="Peptidase_S78_dom"/>
</dbReference>